<accession>A0AAN8ZTL7</accession>
<proteinExistence type="predicted"/>
<feature type="compositionally biased region" description="Low complexity" evidence="2">
    <location>
        <begin position="651"/>
        <end position="668"/>
    </location>
</feature>
<feature type="compositionally biased region" description="Basic and acidic residues" evidence="2">
    <location>
        <begin position="614"/>
        <end position="626"/>
    </location>
</feature>
<dbReference type="AlphaFoldDB" id="A0AAN8ZTL7"/>
<evidence type="ECO:0000313" key="4">
    <source>
        <dbReference type="Proteomes" id="UP001381693"/>
    </source>
</evidence>
<evidence type="ECO:0000256" key="2">
    <source>
        <dbReference type="SAM" id="MobiDB-lite"/>
    </source>
</evidence>
<feature type="region of interest" description="Disordered" evidence="2">
    <location>
        <begin position="550"/>
        <end position="676"/>
    </location>
</feature>
<dbReference type="InterPro" id="IPR052596">
    <property type="entry name" value="AMBRA1_autophagy"/>
</dbReference>
<name>A0AAN8ZTL7_HALRR</name>
<organism evidence="3 4">
    <name type="scientific">Halocaridina rubra</name>
    <name type="common">Hawaiian red shrimp</name>
    <dbReference type="NCBI Taxonomy" id="373956"/>
    <lineage>
        <taxon>Eukaryota</taxon>
        <taxon>Metazoa</taxon>
        <taxon>Ecdysozoa</taxon>
        <taxon>Arthropoda</taxon>
        <taxon>Crustacea</taxon>
        <taxon>Multicrustacea</taxon>
        <taxon>Malacostraca</taxon>
        <taxon>Eumalacostraca</taxon>
        <taxon>Eucarida</taxon>
        <taxon>Decapoda</taxon>
        <taxon>Pleocyemata</taxon>
        <taxon>Caridea</taxon>
        <taxon>Atyoidea</taxon>
        <taxon>Atyidae</taxon>
        <taxon>Halocaridina</taxon>
    </lineage>
</organism>
<gene>
    <name evidence="3" type="primary">AMBRA1</name>
    <name evidence="3" type="ORF">SK128_005928</name>
</gene>
<feature type="compositionally biased region" description="Low complexity" evidence="2">
    <location>
        <begin position="554"/>
        <end position="568"/>
    </location>
</feature>
<feature type="compositionally biased region" description="Polar residues" evidence="2">
    <location>
        <begin position="627"/>
        <end position="638"/>
    </location>
</feature>
<dbReference type="GO" id="GO:0000423">
    <property type="term" value="P:mitophagy"/>
    <property type="evidence" value="ECO:0007669"/>
    <property type="project" value="TreeGrafter"/>
</dbReference>
<feature type="compositionally biased region" description="Polar residues" evidence="2">
    <location>
        <begin position="352"/>
        <end position="374"/>
    </location>
</feature>
<feature type="region of interest" description="Disordered" evidence="2">
    <location>
        <begin position="743"/>
        <end position="793"/>
    </location>
</feature>
<dbReference type="InterPro" id="IPR015943">
    <property type="entry name" value="WD40/YVTN_repeat-like_dom_sf"/>
</dbReference>
<feature type="compositionally biased region" description="Polar residues" evidence="2">
    <location>
        <begin position="857"/>
        <end position="869"/>
    </location>
</feature>
<dbReference type="SUPFAM" id="SSF50978">
    <property type="entry name" value="WD40 repeat-like"/>
    <property type="match status" value="1"/>
</dbReference>
<dbReference type="GO" id="GO:1990756">
    <property type="term" value="F:ubiquitin-like ligase-substrate adaptor activity"/>
    <property type="evidence" value="ECO:0007669"/>
    <property type="project" value="TreeGrafter"/>
</dbReference>
<feature type="repeat" description="WD" evidence="1">
    <location>
        <begin position="112"/>
        <end position="154"/>
    </location>
</feature>
<keyword evidence="4" id="KW-1185">Reference proteome</keyword>
<protein>
    <submittedName>
        <fullName evidence="3">WD domain, G-beta repeat</fullName>
    </submittedName>
</protein>
<feature type="compositionally biased region" description="Polar residues" evidence="2">
    <location>
        <begin position="423"/>
        <end position="460"/>
    </location>
</feature>
<dbReference type="Proteomes" id="UP001381693">
    <property type="component" value="Unassembled WGS sequence"/>
</dbReference>
<dbReference type="SMART" id="SM00320">
    <property type="entry name" value="WD40"/>
    <property type="match status" value="3"/>
</dbReference>
<evidence type="ECO:0000256" key="1">
    <source>
        <dbReference type="PROSITE-ProRule" id="PRU00221"/>
    </source>
</evidence>
<feature type="compositionally biased region" description="Low complexity" evidence="2">
    <location>
        <begin position="283"/>
        <end position="296"/>
    </location>
</feature>
<dbReference type="PROSITE" id="PS50082">
    <property type="entry name" value="WD_REPEATS_2"/>
    <property type="match status" value="1"/>
</dbReference>
<dbReference type="GO" id="GO:0080008">
    <property type="term" value="C:Cul4-RING E3 ubiquitin ligase complex"/>
    <property type="evidence" value="ECO:0007669"/>
    <property type="project" value="TreeGrafter"/>
</dbReference>
<sequence>MDDPDADMKSEAGVEGEGVKYQDPLLVPTSILLARREVASRYPQATVNHLHRVTEETLVYRKYSQTSCQLPGAPKSTFLMVFSPDGSKVASTHGDHNIYVSEVKTGHCICTLEGHPRTPWCVAFHPASNEIIASGCLGGEVRVWDLKGGSEVWTTEKDTVIASLAFHPTDQVLVIATYNEIYFWDWFQPEPFASISTGDEKEKVRYVKFDPLGHKLITGIANTIIDRSAQGCSRISGTNSGPTLTRLELVAREIRLSHRYNQLSTRFRDLMSRYEALTSTALNNNNNNNSNVSNSSRPPTSRVDRGTDPIDPPPTTLGQHALLNQPRQFVQQATEERRSNMLGQDRSREGNTRISTWASSDVQSTRESQTSSDINLRLEEDYGLSAVRTLRQIISDDSASSSSLDSSSSATSGASGVSERNTRLSLLWTSRLQRPGQDSDSAGESSTAQGTGDTNPSLGSGESRLPTVIAEGTGNARSAELGSANSSSENTNFRGSDGQLSDEEDIVEPLDLNLLHVGIPQPERSGSMWGYFSSQGGIHTVRNRVPLESSGDINVESNNNNNRNHFTNSTPSSSGCQESGQVNIADLNNSESRNSQSSANNGMMCESVNRRTSRRGDMPNAKHQERNMQVNTLPSRTGASLDPEEDLAIPGPSGLSGLSRSLSSLQSGNRYPNSSTIDPQFGVQLLSGHIENMQRICRAHLEITRHRHEIRRLQQIRSMLYDIQHQIHSLRASVDQSIEDLSGSLIDMSDSTTQRTRGENEEEDHATPSAAEAGSQTRPYTAPRHWPRMNPRSVARLQRGPFGTRTRSRHAHGSLPVSPMIYRRIPRLRLARTRFHFPGVCTLLRGTNGAAAEASGSRLSPSRGTSDTLDPSPADGAIGSLSAAPADQRDAGQQQSGDIEQAIPGDSSSANTRTYYLMRYTTQAREPTHKAPYILSQTHPLSLQHPNPQSAHPSHNINLPQHPTIILTSLTAYPLTPMQQILTRCRLNSSILQYNTDGINTKITLYTLPFYRS</sequence>
<comment type="caution">
    <text evidence="3">The sequence shown here is derived from an EMBL/GenBank/DDBJ whole genome shotgun (WGS) entry which is preliminary data.</text>
</comment>
<dbReference type="PANTHER" id="PTHR22874:SF1">
    <property type="entry name" value="ACTIVATING MOLECULE IN BECN1-REGULATED AUTOPHAGY PROTEIN 1"/>
    <property type="match status" value="1"/>
</dbReference>
<dbReference type="InterPro" id="IPR036322">
    <property type="entry name" value="WD40_repeat_dom_sf"/>
</dbReference>
<dbReference type="Pfam" id="PF00400">
    <property type="entry name" value="WD40"/>
    <property type="match status" value="1"/>
</dbReference>
<dbReference type="PANTHER" id="PTHR22874">
    <property type="entry name" value="ACTIVATING MOLECULE IN BECN1-REGULATED AUTOPHAGY PROTEIN 1"/>
    <property type="match status" value="1"/>
</dbReference>
<dbReference type="InterPro" id="IPR001680">
    <property type="entry name" value="WD40_rpt"/>
</dbReference>
<feature type="compositionally biased region" description="Low complexity" evidence="2">
    <location>
        <begin position="396"/>
        <end position="418"/>
    </location>
</feature>
<feature type="region of interest" description="Disordered" evidence="2">
    <location>
        <begin position="396"/>
        <end position="465"/>
    </location>
</feature>
<feature type="region of interest" description="Disordered" evidence="2">
    <location>
        <begin position="281"/>
        <end position="374"/>
    </location>
</feature>
<dbReference type="EMBL" id="JAXCGZ010022793">
    <property type="protein sequence ID" value="KAK7024144.1"/>
    <property type="molecule type" value="Genomic_DNA"/>
</dbReference>
<feature type="compositionally biased region" description="Polar residues" evidence="2">
    <location>
        <begin position="483"/>
        <end position="494"/>
    </location>
</feature>
<keyword evidence="1" id="KW-0853">WD repeat</keyword>
<dbReference type="Gene3D" id="2.130.10.10">
    <property type="entry name" value="YVTN repeat-like/Quinoprotein amine dehydrogenase"/>
    <property type="match status" value="1"/>
</dbReference>
<feature type="region of interest" description="Disordered" evidence="2">
    <location>
        <begin position="478"/>
        <end position="500"/>
    </location>
</feature>
<evidence type="ECO:0000313" key="3">
    <source>
        <dbReference type="EMBL" id="KAK7024144.1"/>
    </source>
</evidence>
<feature type="compositionally biased region" description="Basic and acidic residues" evidence="2">
    <location>
        <begin position="334"/>
        <end position="351"/>
    </location>
</feature>
<feature type="compositionally biased region" description="Polar residues" evidence="2">
    <location>
        <begin position="569"/>
        <end position="601"/>
    </location>
</feature>
<dbReference type="GO" id="GO:0000045">
    <property type="term" value="P:autophagosome assembly"/>
    <property type="evidence" value="ECO:0007669"/>
    <property type="project" value="TreeGrafter"/>
</dbReference>
<reference evidence="3 4" key="1">
    <citation type="submission" date="2023-11" db="EMBL/GenBank/DDBJ databases">
        <title>Halocaridina rubra genome assembly.</title>
        <authorList>
            <person name="Smith C."/>
        </authorList>
    </citation>
    <scope>NUCLEOTIDE SEQUENCE [LARGE SCALE GENOMIC DNA]</scope>
    <source>
        <strain evidence="3">EP-1</strain>
        <tissue evidence="3">Whole</tissue>
    </source>
</reference>
<feature type="region of interest" description="Disordered" evidence="2">
    <location>
        <begin position="852"/>
        <end position="908"/>
    </location>
</feature>